<reference evidence="1 2" key="1">
    <citation type="submission" date="2015-07" db="EMBL/GenBank/DDBJ databases">
        <title>Comparative genomics of the Sigatoka disease complex on banana suggests a link between parallel evolutionary changes in Pseudocercospora fijiensis and Pseudocercospora eumusae and increased virulence on the banana host.</title>
        <authorList>
            <person name="Chang T.-C."/>
            <person name="Salvucci A."/>
            <person name="Crous P.W."/>
            <person name="Stergiopoulos I."/>
        </authorList>
    </citation>
    <scope>NUCLEOTIDE SEQUENCE [LARGE SCALE GENOMIC DNA]</scope>
    <source>
        <strain evidence="1 2">CBS 116634</strain>
    </source>
</reference>
<evidence type="ECO:0000313" key="1">
    <source>
        <dbReference type="EMBL" id="KXT00584.1"/>
    </source>
</evidence>
<evidence type="ECO:0000313" key="2">
    <source>
        <dbReference type="Proteomes" id="UP000073492"/>
    </source>
</evidence>
<dbReference type="EMBL" id="LFZO01000676">
    <property type="protein sequence ID" value="KXT00584.1"/>
    <property type="molecule type" value="Genomic_DNA"/>
</dbReference>
<protein>
    <submittedName>
        <fullName evidence="1">Uncharacterized protein</fullName>
    </submittedName>
</protein>
<name>A0A139HDM8_9PEZI</name>
<dbReference type="AlphaFoldDB" id="A0A139HDM8"/>
<keyword evidence="2" id="KW-1185">Reference proteome</keyword>
<dbReference type="Proteomes" id="UP000073492">
    <property type="component" value="Unassembled WGS sequence"/>
</dbReference>
<proteinExistence type="predicted"/>
<sequence length="99" mass="10550">MKFTTLAVMAGRSAVMAYATTLPSTLSTTTSLLPQASPIAQPMDPSIPKKCGPVCVFFAPDGTCIHTVDGCTVQNSSDDITSDREKVATNRRKRTLCLL</sequence>
<organism evidence="1 2">
    <name type="scientific">Pseudocercospora musae</name>
    <dbReference type="NCBI Taxonomy" id="113226"/>
    <lineage>
        <taxon>Eukaryota</taxon>
        <taxon>Fungi</taxon>
        <taxon>Dikarya</taxon>
        <taxon>Ascomycota</taxon>
        <taxon>Pezizomycotina</taxon>
        <taxon>Dothideomycetes</taxon>
        <taxon>Dothideomycetidae</taxon>
        <taxon>Mycosphaerellales</taxon>
        <taxon>Mycosphaerellaceae</taxon>
        <taxon>Pseudocercospora</taxon>
    </lineage>
</organism>
<comment type="caution">
    <text evidence="1">The sequence shown here is derived from an EMBL/GenBank/DDBJ whole genome shotgun (WGS) entry which is preliminary data.</text>
</comment>
<gene>
    <name evidence="1" type="ORF">AC579_10254</name>
</gene>
<accession>A0A139HDM8</accession>